<dbReference type="Pfam" id="PF00041">
    <property type="entry name" value="fn3"/>
    <property type="match status" value="17"/>
</dbReference>
<feature type="domain" description="Fibronectin type-III" evidence="2">
    <location>
        <begin position="974"/>
        <end position="1064"/>
    </location>
</feature>
<feature type="domain" description="Fibronectin type-III" evidence="2">
    <location>
        <begin position="1068"/>
        <end position="1158"/>
    </location>
</feature>
<evidence type="ECO:0000313" key="3">
    <source>
        <dbReference type="EMBL" id="CAL1294957.1"/>
    </source>
</evidence>
<evidence type="ECO:0000256" key="1">
    <source>
        <dbReference type="SAM" id="SignalP"/>
    </source>
</evidence>
<feature type="domain" description="Fibronectin type-III" evidence="2">
    <location>
        <begin position="320"/>
        <end position="411"/>
    </location>
</feature>
<dbReference type="PANTHER" id="PTHR46957">
    <property type="entry name" value="CYTOKINE RECEPTOR"/>
    <property type="match status" value="1"/>
</dbReference>
<feature type="domain" description="Fibronectin type-III" evidence="2">
    <location>
        <begin position="1162"/>
        <end position="1254"/>
    </location>
</feature>
<feature type="domain" description="Fibronectin type-III" evidence="2">
    <location>
        <begin position="788"/>
        <end position="877"/>
    </location>
</feature>
<feature type="domain" description="Fibronectin type-III" evidence="2">
    <location>
        <begin position="413"/>
        <end position="505"/>
    </location>
</feature>
<dbReference type="Proteomes" id="UP001497382">
    <property type="component" value="Unassembled WGS sequence"/>
</dbReference>
<name>A0AAV2BG35_9ARAC</name>
<keyword evidence="4" id="KW-1185">Reference proteome</keyword>
<dbReference type="PANTHER" id="PTHR46957:SF3">
    <property type="entry name" value="CYTOKINE RECEPTOR"/>
    <property type="match status" value="1"/>
</dbReference>
<reference evidence="3 4" key="1">
    <citation type="submission" date="2024-04" db="EMBL/GenBank/DDBJ databases">
        <authorList>
            <person name="Rising A."/>
            <person name="Reimegard J."/>
            <person name="Sonavane S."/>
            <person name="Akerstrom W."/>
            <person name="Nylinder S."/>
            <person name="Hedman E."/>
            <person name="Kallberg Y."/>
        </authorList>
    </citation>
    <scope>NUCLEOTIDE SEQUENCE [LARGE SCALE GENOMIC DNA]</scope>
</reference>
<dbReference type="InterPro" id="IPR036116">
    <property type="entry name" value="FN3_sf"/>
</dbReference>
<feature type="domain" description="Fibronectin type-III" evidence="2">
    <location>
        <begin position="881"/>
        <end position="970"/>
    </location>
</feature>
<evidence type="ECO:0000313" key="4">
    <source>
        <dbReference type="Proteomes" id="UP001497382"/>
    </source>
</evidence>
<feature type="domain" description="Fibronectin type-III" evidence="2">
    <location>
        <begin position="1352"/>
        <end position="1442"/>
    </location>
</feature>
<feature type="chain" id="PRO_5043595340" description="Fibronectin type-III domain-containing protein" evidence="1">
    <location>
        <begin position="22"/>
        <end position="1899"/>
    </location>
</feature>
<feature type="domain" description="Fibronectin type-III" evidence="2">
    <location>
        <begin position="695"/>
        <end position="784"/>
    </location>
</feature>
<sequence length="1899" mass="213533">MAWAAVLLLCVFLGLTDTTIAQLTDSTAAQIIDTVEPSTLSTTTLPQDDPCFADWDVNVYRNFTVRWDGVDREATIFVYIEPIETYGDDCLKKLSFSESFHVKEAPPVLDPPCFNSGYQVDVKLSCGGETENKYSTQIWTEPDAPSNVSVISITSSSFRVTWEKPPGTIEEYKVKVNSVEETTTATYRDVTNLEPVTEYKIQVSAKNSLEWGKWSEEITIETEKIELPTPQNLRVLNVTDTTINAAWDKVRFKNYTIAYCLRFRSGRKQKGLNTTNTIYTIKWLSPHTKYFIRVRAFIVGSTGNWTETLAVTTLPGVPSVPENVTEIEVDSVSIEIQWTEPSPSTGPIQFYTVQWSESLNLLEFQQAVTNATSYAIKNLIPLTSYDISVSAATDAGVGNWTPAIQVKTKDPVPPENFRNVSASSSSISLEWDEPNIYKGRGIMVAYSIRWNSLKFPYTFSPNTTDLSMTIDGLEPKTRYMFAVQGWSEKGSSAWTPSLLLETEVGVPFMPGNVKEDEVTNTSILVKWDEPRPIRGPIEMYSIKWQEGSNEILQKYTNVSFFLIEQLIPYQIYSIQVSAKTQAGFGNWSDPITVRTNAGIPFRPGNVKEDEVTNTSILVKWDEPRPIRGPIEMYSIKWQEGSNEILQKYTNVSFFLIEQLIPYQIYSIQVSAKTQAGFGNWSDPITVRTNAGIPFRPGYVKEDEVTNTSILVKWDEPRPIRGPIEMYSIKWQEGSNEILQKYTNVSFFLIEQLIPYQIYSIQVSAKTQAGFGNWSDPITVRTNAGIPFRPGNVKEDEVTNTSILVKWDEPRPIRGPIEMYSIKWQEGSNEILQKYTNVSFFLIEQLIPYQIYSIQVSAKTQAGFGNWSDPITVQTNAGIPFRPGYVKEDEVTNTSILVKWDEPRPIRGPIEMYSIKWQEGSNEILQKYTNVSFFLIEQLIPYQIYSIQVSAKTQAGFGNWSDPITVRTNAGIPLLPRNVKEYEVTNTSIFVKWDEPLPTRGPIEKYLIEWQEEGFAQWEQKFTIVPSYLIKELTPCRKYLIRVSAETEAGLGNWTNPIIVSTTTGLPMVPKNVKIFSSETESLEIHWEEPEPHMGNIVSYSIRWGNRGRDLKSNDITNGTFYIIENLSAYTWYSVQVRATTDAGDGEWSKPVDGRTDIGIPSQPREFREKTNRTTNTSIEVEWEEPIPANGPIVNYTVRWTNLDNNLMKSSITKEKTYVIKQLEPYTNYSVQVRAATIAGFGNWTDVLVIRTETGVPLKPKNLKSVTVLETSIHLKWEEPVPMVGYITHYDVEWSDESTNFTVTEKVQNLYFIITNLSAYTNYIIRIRAATCAGSGDWSDAILLRTLSGVPLPPKSLKEKEVTNLTICINWKEPSPFKGPILSYTIRWKHSASKKVDNASTENTSYCIQKLEPYTSYEIDVRSRTAAGFGDWSSSKKIQTAVGIPTAIKDLKSFNKTAWTIYLTWSPPVPSNGPLQEYEVKWGEHLTPEKKRNLTKENFFVAENLTPFTNYTFIVSASTKVGFGSPSDPFIVQTEIAVPSAPVNLELVSATNISIMLKWKQPVAPNGPISGYTVSWKTTHGGDSPQVVAVQPILQHNIIGLLPYKNYSIQVSAKTSAGSGPWSDTLVASTKIGVPKPAQVSSISVENSTTIVLEWSTIEPYPGPTTYVLQVWRKPSLCNPGSNDILETSKEGTRGSGEWKFKKPVTIEGLTPFSEYYVRILLKTSVAESASSKSSVVKTPPDSPDVPRKVEAECKESTETIVRWKSPFKPNGKIIEYLVRYGVEYSGWSEEAVIVEDECQENHSIRLTGLRPERKYKIYVRAKAENVEENGAEASIKGYCVLPAGIPPLSDINSVTIHGSGPHTLGLEWNKNTFSDNMGDIIYYAVIVGVSEAATQRAAA</sequence>
<organism evidence="3 4">
    <name type="scientific">Larinioides sclopetarius</name>
    <dbReference type="NCBI Taxonomy" id="280406"/>
    <lineage>
        <taxon>Eukaryota</taxon>
        <taxon>Metazoa</taxon>
        <taxon>Ecdysozoa</taxon>
        <taxon>Arthropoda</taxon>
        <taxon>Chelicerata</taxon>
        <taxon>Arachnida</taxon>
        <taxon>Araneae</taxon>
        <taxon>Araneomorphae</taxon>
        <taxon>Entelegynae</taxon>
        <taxon>Araneoidea</taxon>
        <taxon>Araneidae</taxon>
        <taxon>Larinioides</taxon>
    </lineage>
</organism>
<dbReference type="PRINTS" id="PR00014">
    <property type="entry name" value="FNTYPEIII"/>
</dbReference>
<accession>A0AAV2BG35</accession>
<dbReference type="EMBL" id="CAXIEN010000357">
    <property type="protein sequence ID" value="CAL1294957.1"/>
    <property type="molecule type" value="Genomic_DNA"/>
</dbReference>
<proteinExistence type="predicted"/>
<protein>
    <recommendedName>
        <fullName evidence="2">Fibronectin type-III domain-containing protein</fullName>
    </recommendedName>
</protein>
<comment type="caution">
    <text evidence="3">The sequence shown here is derived from an EMBL/GenBank/DDBJ whole genome shotgun (WGS) entry which is preliminary data.</text>
</comment>
<feature type="domain" description="Fibronectin type-III" evidence="2">
    <location>
        <begin position="602"/>
        <end position="691"/>
    </location>
</feature>
<feature type="domain" description="Fibronectin type-III" evidence="2">
    <location>
        <begin position="1446"/>
        <end position="1536"/>
    </location>
</feature>
<dbReference type="PROSITE" id="PS50853">
    <property type="entry name" value="FN3"/>
    <property type="match status" value="18"/>
</dbReference>
<feature type="domain" description="Fibronectin type-III" evidence="2">
    <location>
        <begin position="1633"/>
        <end position="1741"/>
    </location>
</feature>
<keyword evidence="1" id="KW-0732">Signal</keyword>
<evidence type="ECO:0000259" key="2">
    <source>
        <dbReference type="PROSITE" id="PS50853"/>
    </source>
</evidence>
<dbReference type="InterPro" id="IPR003961">
    <property type="entry name" value="FN3_dom"/>
</dbReference>
<dbReference type="InterPro" id="IPR013783">
    <property type="entry name" value="Ig-like_fold"/>
</dbReference>
<feature type="domain" description="Fibronectin type-III" evidence="2">
    <location>
        <begin position="1745"/>
        <end position="1843"/>
    </location>
</feature>
<dbReference type="Gene3D" id="2.60.40.10">
    <property type="entry name" value="Immunoglobulins"/>
    <property type="match status" value="18"/>
</dbReference>
<feature type="domain" description="Fibronectin type-III" evidence="2">
    <location>
        <begin position="1540"/>
        <end position="1632"/>
    </location>
</feature>
<feature type="domain" description="Fibronectin type-III" evidence="2">
    <location>
        <begin position="1255"/>
        <end position="1348"/>
    </location>
</feature>
<dbReference type="CDD" id="cd00063">
    <property type="entry name" value="FN3"/>
    <property type="match status" value="17"/>
</dbReference>
<feature type="domain" description="Fibronectin type-III" evidence="2">
    <location>
        <begin position="229"/>
        <end position="316"/>
    </location>
</feature>
<dbReference type="GO" id="GO:0016020">
    <property type="term" value="C:membrane"/>
    <property type="evidence" value="ECO:0007669"/>
    <property type="project" value="UniProtKB-SubCell"/>
</dbReference>
<gene>
    <name evidence="3" type="ORF">LARSCL_LOCUS19008</name>
</gene>
<dbReference type="InterPro" id="IPR050713">
    <property type="entry name" value="RTP_Phos/Ushers"/>
</dbReference>
<feature type="domain" description="Fibronectin type-III" evidence="2">
    <location>
        <begin position="144"/>
        <end position="225"/>
    </location>
</feature>
<dbReference type="SMART" id="SM00060">
    <property type="entry name" value="FN3"/>
    <property type="match status" value="18"/>
</dbReference>
<feature type="signal peptide" evidence="1">
    <location>
        <begin position="1"/>
        <end position="21"/>
    </location>
</feature>
<dbReference type="SUPFAM" id="SSF49265">
    <property type="entry name" value="Fibronectin type III"/>
    <property type="match status" value="10"/>
</dbReference>
<feature type="domain" description="Fibronectin type-III" evidence="2">
    <location>
        <begin position="509"/>
        <end position="598"/>
    </location>
</feature>